<feature type="transmembrane region" description="Helical" evidence="11">
    <location>
        <begin position="188"/>
        <end position="212"/>
    </location>
</feature>
<dbReference type="GO" id="GO:1902600">
    <property type="term" value="P:proton transmembrane transport"/>
    <property type="evidence" value="ECO:0007669"/>
    <property type="project" value="InterPro"/>
</dbReference>
<feature type="transmembrane region" description="Helical" evidence="11">
    <location>
        <begin position="302"/>
        <end position="324"/>
    </location>
</feature>
<evidence type="ECO:0000256" key="4">
    <source>
        <dbReference type="ARBA" id="ARBA00022449"/>
    </source>
</evidence>
<organism evidence="13 14">
    <name type="scientific">Candidatus Blautia merdavium</name>
    <dbReference type="NCBI Taxonomy" id="2838494"/>
    <lineage>
        <taxon>Bacteria</taxon>
        <taxon>Bacillati</taxon>
        <taxon>Bacillota</taxon>
        <taxon>Clostridia</taxon>
        <taxon>Lachnospirales</taxon>
        <taxon>Lachnospiraceae</taxon>
        <taxon>Blautia</taxon>
    </lineage>
</organism>
<comment type="similarity">
    <text evidence="2">Belongs to the monovalent cation:proton antiporter 2 (CPA2) transporter (TC 2.A.37) family.</text>
</comment>
<sequence length="433" mass="46709">MNSYDYLLDLAIILLSTKLFGLLTRKVRMPQVVGALLAGLILGPACFGVLEQTEFIKQTSEIGVIVLMFCAGLETDIDELKRSGKASFIIALLGVVVPLFGGFGIAALFNGPGMLEASASASAMLQNFFIGVILTATSVSISVETLKEMGKLNTKAGNAILGAAIIDDVLGIIALTVITSLADSSVNVWIVLLKIVGFFVFVGLGGYLIHILFEKWVRGYERDLQRFVIIAFVICLVFSYSAEKFFGVADITGAFFAGLIITKTTHTNYIARRFGILSYIFLSPVFFANIGLQVVLPQMSGMIVLFAVLLSIVAVLTKIVGCGLGAKMCKFSNQDSIRVGMGMISRGEVALIVASKGNSMGLIAPNILGPVIIVVVVTTIVSPILLKLTFQDKQKAPEYIENDLAKQLGILGDEGEKDRNRFVRTRKKDKTKR</sequence>
<keyword evidence="8" id="KW-0406">Ion transport</keyword>
<feature type="domain" description="Cation/H+ exchanger transmembrane" evidence="12">
    <location>
        <begin position="16"/>
        <end position="388"/>
    </location>
</feature>
<dbReference type="Pfam" id="PF00999">
    <property type="entry name" value="Na_H_Exchanger"/>
    <property type="match status" value="1"/>
</dbReference>
<feature type="transmembrane region" description="Helical" evidence="11">
    <location>
        <begin position="246"/>
        <end position="262"/>
    </location>
</feature>
<feature type="transmembrane region" description="Helical" evidence="11">
    <location>
        <begin position="86"/>
        <end position="108"/>
    </location>
</feature>
<feature type="transmembrane region" description="Helical" evidence="11">
    <location>
        <begin position="158"/>
        <end position="182"/>
    </location>
</feature>
<accession>A0A9D2PQ62</accession>
<proteinExistence type="inferred from homology"/>
<dbReference type="EMBL" id="DWVZ01000187">
    <property type="protein sequence ID" value="HJC64606.1"/>
    <property type="molecule type" value="Genomic_DNA"/>
</dbReference>
<feature type="transmembrane region" description="Helical" evidence="11">
    <location>
        <begin position="128"/>
        <end position="146"/>
    </location>
</feature>
<dbReference type="PANTHER" id="PTHR43562:SF3">
    <property type="entry name" value="SODIUM ION_PROTON EXCHANGER (EUROFUNG)"/>
    <property type="match status" value="1"/>
</dbReference>
<dbReference type="InterPro" id="IPR038770">
    <property type="entry name" value="Na+/solute_symporter_sf"/>
</dbReference>
<dbReference type="Gene3D" id="1.20.1530.20">
    <property type="match status" value="1"/>
</dbReference>
<keyword evidence="4" id="KW-0050">Antiport</keyword>
<evidence type="ECO:0000313" key="14">
    <source>
        <dbReference type="Proteomes" id="UP000823886"/>
    </source>
</evidence>
<evidence type="ECO:0000256" key="2">
    <source>
        <dbReference type="ARBA" id="ARBA00005551"/>
    </source>
</evidence>
<dbReference type="GO" id="GO:0006814">
    <property type="term" value="P:sodium ion transport"/>
    <property type="evidence" value="ECO:0007669"/>
    <property type="project" value="UniProtKB-KW"/>
</dbReference>
<keyword evidence="6 11" id="KW-1133">Transmembrane helix</keyword>
<dbReference type="AlphaFoldDB" id="A0A9D2PQ62"/>
<evidence type="ECO:0000256" key="9">
    <source>
        <dbReference type="ARBA" id="ARBA00023136"/>
    </source>
</evidence>
<evidence type="ECO:0000256" key="5">
    <source>
        <dbReference type="ARBA" id="ARBA00022692"/>
    </source>
</evidence>
<dbReference type="GO" id="GO:0015297">
    <property type="term" value="F:antiporter activity"/>
    <property type="evidence" value="ECO:0007669"/>
    <property type="project" value="UniProtKB-KW"/>
</dbReference>
<feature type="transmembrane region" description="Helical" evidence="11">
    <location>
        <begin position="367"/>
        <end position="386"/>
    </location>
</feature>
<keyword evidence="5 11" id="KW-0812">Transmembrane</keyword>
<comment type="caution">
    <text evidence="13">The sequence shown here is derived from an EMBL/GenBank/DDBJ whole genome shotgun (WGS) entry which is preliminary data.</text>
</comment>
<evidence type="ECO:0000313" key="13">
    <source>
        <dbReference type="EMBL" id="HJC64606.1"/>
    </source>
</evidence>
<feature type="transmembrane region" description="Helical" evidence="11">
    <location>
        <begin position="32"/>
        <end position="50"/>
    </location>
</feature>
<gene>
    <name evidence="13" type="ORF">H9753_13505</name>
</gene>
<dbReference type="PANTHER" id="PTHR43562">
    <property type="entry name" value="NAPA-TYPE SODIUM/HYDROGEN ANTIPORTER"/>
    <property type="match status" value="1"/>
</dbReference>
<dbReference type="GO" id="GO:0016020">
    <property type="term" value="C:membrane"/>
    <property type="evidence" value="ECO:0007669"/>
    <property type="project" value="UniProtKB-SubCell"/>
</dbReference>
<evidence type="ECO:0000256" key="11">
    <source>
        <dbReference type="SAM" id="Phobius"/>
    </source>
</evidence>
<feature type="transmembrane region" description="Helical" evidence="11">
    <location>
        <begin position="336"/>
        <end position="355"/>
    </location>
</feature>
<keyword evidence="3" id="KW-0813">Transport</keyword>
<feature type="transmembrane region" description="Helical" evidence="11">
    <location>
        <begin position="224"/>
        <end position="240"/>
    </location>
</feature>
<evidence type="ECO:0000259" key="12">
    <source>
        <dbReference type="Pfam" id="PF00999"/>
    </source>
</evidence>
<evidence type="ECO:0000256" key="10">
    <source>
        <dbReference type="ARBA" id="ARBA00023201"/>
    </source>
</evidence>
<evidence type="ECO:0000256" key="1">
    <source>
        <dbReference type="ARBA" id="ARBA00004141"/>
    </source>
</evidence>
<reference evidence="13" key="2">
    <citation type="submission" date="2021-04" db="EMBL/GenBank/DDBJ databases">
        <authorList>
            <person name="Gilroy R."/>
        </authorList>
    </citation>
    <scope>NUCLEOTIDE SEQUENCE</scope>
    <source>
        <strain evidence="13">ChiBcec2-3848</strain>
    </source>
</reference>
<evidence type="ECO:0000256" key="6">
    <source>
        <dbReference type="ARBA" id="ARBA00022989"/>
    </source>
</evidence>
<evidence type="ECO:0000256" key="7">
    <source>
        <dbReference type="ARBA" id="ARBA00023053"/>
    </source>
</evidence>
<evidence type="ECO:0000256" key="8">
    <source>
        <dbReference type="ARBA" id="ARBA00023065"/>
    </source>
</evidence>
<keyword evidence="7" id="KW-0915">Sodium</keyword>
<reference evidence="13" key="1">
    <citation type="journal article" date="2021" name="PeerJ">
        <title>Extensive microbial diversity within the chicken gut microbiome revealed by metagenomics and culture.</title>
        <authorList>
            <person name="Gilroy R."/>
            <person name="Ravi A."/>
            <person name="Getino M."/>
            <person name="Pursley I."/>
            <person name="Horton D.L."/>
            <person name="Alikhan N.F."/>
            <person name="Baker D."/>
            <person name="Gharbi K."/>
            <person name="Hall N."/>
            <person name="Watson M."/>
            <person name="Adriaenssens E.M."/>
            <person name="Foster-Nyarko E."/>
            <person name="Jarju S."/>
            <person name="Secka A."/>
            <person name="Antonio M."/>
            <person name="Oren A."/>
            <person name="Chaudhuri R.R."/>
            <person name="La Ragione R."/>
            <person name="Hildebrand F."/>
            <person name="Pallen M.J."/>
        </authorList>
    </citation>
    <scope>NUCLEOTIDE SEQUENCE</scope>
    <source>
        <strain evidence="13">ChiBcec2-3848</strain>
    </source>
</reference>
<dbReference type="Proteomes" id="UP000823886">
    <property type="component" value="Unassembled WGS sequence"/>
</dbReference>
<keyword evidence="9 11" id="KW-0472">Membrane</keyword>
<protein>
    <submittedName>
        <fullName evidence="13">Cation:proton antiporter</fullName>
    </submittedName>
</protein>
<dbReference type="InterPro" id="IPR006153">
    <property type="entry name" value="Cation/H_exchanger_TM"/>
</dbReference>
<feature type="transmembrane region" description="Helical" evidence="11">
    <location>
        <begin position="274"/>
        <end position="296"/>
    </location>
</feature>
<comment type="subcellular location">
    <subcellularLocation>
        <location evidence="1">Membrane</location>
        <topology evidence="1">Multi-pass membrane protein</topology>
    </subcellularLocation>
</comment>
<keyword evidence="10" id="KW-0739">Sodium transport</keyword>
<name>A0A9D2PQ62_9FIRM</name>
<evidence type="ECO:0000256" key="3">
    <source>
        <dbReference type="ARBA" id="ARBA00022448"/>
    </source>
</evidence>